<evidence type="ECO:0000256" key="7">
    <source>
        <dbReference type="ARBA" id="ARBA00023251"/>
    </source>
</evidence>
<keyword evidence="6 8" id="KW-0472">Membrane</keyword>
<feature type="domain" description="Major facilitator superfamily (MFS) profile" evidence="9">
    <location>
        <begin position="21"/>
        <end position="506"/>
    </location>
</feature>
<protein>
    <submittedName>
        <fullName evidence="10">MFS transporter</fullName>
    </submittedName>
</protein>
<dbReference type="InterPro" id="IPR036259">
    <property type="entry name" value="MFS_trans_sf"/>
</dbReference>
<keyword evidence="3" id="KW-1003">Cell membrane</keyword>
<keyword evidence="5 8" id="KW-1133">Transmembrane helix</keyword>
<feature type="transmembrane region" description="Helical" evidence="8">
    <location>
        <begin position="207"/>
        <end position="224"/>
    </location>
</feature>
<feature type="transmembrane region" description="Helical" evidence="8">
    <location>
        <begin position="274"/>
        <end position="296"/>
    </location>
</feature>
<keyword evidence="4 8" id="KW-0812">Transmembrane</keyword>
<feature type="transmembrane region" description="Helical" evidence="8">
    <location>
        <begin position="483"/>
        <end position="502"/>
    </location>
</feature>
<reference evidence="10" key="1">
    <citation type="submission" date="2023-06" db="EMBL/GenBank/DDBJ databases">
        <title>WGS-Sequencing of Streptomyces ficellus isolate 21 collected from sand in Gara Djebilet Iron Mine in Algeria.</title>
        <authorList>
            <person name="Zegers G.P."/>
            <person name="Gomez A."/>
            <person name="Gueddou A."/>
            <person name="Zahara A.F."/>
            <person name="Worth M."/>
            <person name="Sevigny J.L."/>
            <person name="Tisa L."/>
        </authorList>
    </citation>
    <scope>NUCLEOTIDE SEQUENCE</scope>
    <source>
        <strain evidence="10">AS11</strain>
    </source>
</reference>
<dbReference type="PANTHER" id="PTHR42718:SF47">
    <property type="entry name" value="METHYL VIOLOGEN RESISTANCE PROTEIN SMVA"/>
    <property type="match status" value="1"/>
</dbReference>
<evidence type="ECO:0000313" key="10">
    <source>
        <dbReference type="EMBL" id="MDN3292777.1"/>
    </source>
</evidence>
<feature type="transmembrane region" description="Helical" evidence="8">
    <location>
        <begin position="87"/>
        <end position="106"/>
    </location>
</feature>
<evidence type="ECO:0000256" key="1">
    <source>
        <dbReference type="ARBA" id="ARBA00004651"/>
    </source>
</evidence>
<organism evidence="10 11">
    <name type="scientific">Streptomyces ficellus</name>
    <dbReference type="NCBI Taxonomy" id="1977088"/>
    <lineage>
        <taxon>Bacteria</taxon>
        <taxon>Bacillati</taxon>
        <taxon>Actinomycetota</taxon>
        <taxon>Actinomycetes</taxon>
        <taxon>Kitasatosporales</taxon>
        <taxon>Streptomycetaceae</taxon>
        <taxon>Streptomyces</taxon>
    </lineage>
</organism>
<dbReference type="PROSITE" id="PS50850">
    <property type="entry name" value="MFS"/>
    <property type="match status" value="1"/>
</dbReference>
<dbReference type="EMBL" id="JAUEPL010000002">
    <property type="protein sequence ID" value="MDN3292777.1"/>
    <property type="molecule type" value="Genomic_DNA"/>
</dbReference>
<dbReference type="PANTHER" id="PTHR42718">
    <property type="entry name" value="MAJOR FACILITATOR SUPERFAMILY MULTIDRUG TRANSPORTER MFSC"/>
    <property type="match status" value="1"/>
</dbReference>
<evidence type="ECO:0000256" key="6">
    <source>
        <dbReference type="ARBA" id="ARBA00023136"/>
    </source>
</evidence>
<feature type="transmembrane region" description="Helical" evidence="8">
    <location>
        <begin position="63"/>
        <end position="80"/>
    </location>
</feature>
<evidence type="ECO:0000256" key="4">
    <source>
        <dbReference type="ARBA" id="ARBA00022692"/>
    </source>
</evidence>
<evidence type="ECO:0000256" key="5">
    <source>
        <dbReference type="ARBA" id="ARBA00022989"/>
    </source>
</evidence>
<evidence type="ECO:0000313" key="11">
    <source>
        <dbReference type="Proteomes" id="UP001174050"/>
    </source>
</evidence>
<proteinExistence type="predicted"/>
<comment type="subcellular location">
    <subcellularLocation>
        <location evidence="1">Cell membrane</location>
        <topology evidence="1">Multi-pass membrane protein</topology>
    </subcellularLocation>
</comment>
<feature type="transmembrane region" description="Helical" evidence="8">
    <location>
        <begin position="411"/>
        <end position="428"/>
    </location>
</feature>
<dbReference type="CDD" id="cd17321">
    <property type="entry name" value="MFS_MMR_MDR_like"/>
    <property type="match status" value="1"/>
</dbReference>
<feature type="transmembrane region" description="Helical" evidence="8">
    <location>
        <begin position="145"/>
        <end position="166"/>
    </location>
</feature>
<feature type="transmembrane region" description="Helical" evidence="8">
    <location>
        <begin position="340"/>
        <end position="360"/>
    </location>
</feature>
<gene>
    <name evidence="10" type="ORF">QWM81_01705</name>
</gene>
<dbReference type="InterPro" id="IPR020846">
    <property type="entry name" value="MFS_dom"/>
</dbReference>
<dbReference type="Proteomes" id="UP001174050">
    <property type="component" value="Unassembled WGS sequence"/>
</dbReference>
<sequence length="523" mass="53437">MSATAASSEAASRAGGRQWIGLAVLALPTLLVSIDVYVMLLALPALSTALGASGVQQLWITDIYPFVLASLLITMGTLGDRIGRRKLLLIGAAAFGVASVGAAYATGPGMLIAARALMGVAGATLAPSTLSLISTMFRDAKQRGAAIGIWGACFSVGAVVGPLVGGLVLARFWWGAAFLVGVPALVLLLVLGPVLLPEYRDPGAGRLDLVSVLQSVAAVFPAVWGMKELATEGWRTLPVVAVLIGIGSGVVFTRRQRTLSHPLLDLSLFSRRRFTAALVSLFLGTMLTGAVMYFVTQSLQLLHGRSPLSAGVWMLPAIVTNTVGFVVAPRLAQRFRPAHVIGSGLLICVIGMALITQTRADSGPALLITGFAVVYLGAGPMVTLGIGLVIGSAPPEKAGSAAALNETSGQLGFALGIAALGSVGAAVYRRTIDLPPGLPAPAVTAAEDSLASADEAARTLPGRTADVLLDAARTAFATELHTVVALAGALLLAAAVLVTALLRHVPPTGRRQPAEPADSDPSA</sequence>
<dbReference type="PRINTS" id="PR01035">
    <property type="entry name" value="TCRTETA"/>
</dbReference>
<evidence type="ECO:0000256" key="2">
    <source>
        <dbReference type="ARBA" id="ARBA00022448"/>
    </source>
</evidence>
<dbReference type="Pfam" id="PF07690">
    <property type="entry name" value="MFS_1"/>
    <property type="match status" value="1"/>
</dbReference>
<comment type="caution">
    <text evidence="10">The sequence shown here is derived from an EMBL/GenBank/DDBJ whole genome shotgun (WGS) entry which is preliminary data.</text>
</comment>
<feature type="transmembrane region" description="Helical" evidence="8">
    <location>
        <begin position="112"/>
        <end position="133"/>
    </location>
</feature>
<feature type="transmembrane region" description="Helical" evidence="8">
    <location>
        <begin position="308"/>
        <end position="328"/>
    </location>
</feature>
<feature type="transmembrane region" description="Helical" evidence="8">
    <location>
        <begin position="236"/>
        <end position="253"/>
    </location>
</feature>
<keyword evidence="11" id="KW-1185">Reference proteome</keyword>
<dbReference type="InterPro" id="IPR011701">
    <property type="entry name" value="MFS"/>
</dbReference>
<feature type="transmembrane region" description="Helical" evidence="8">
    <location>
        <begin position="20"/>
        <end position="43"/>
    </location>
</feature>
<dbReference type="Gene3D" id="1.20.1250.20">
    <property type="entry name" value="MFS general substrate transporter like domains"/>
    <property type="match status" value="1"/>
</dbReference>
<accession>A0ABT7YZX7</accession>
<dbReference type="Gene3D" id="1.20.1720.10">
    <property type="entry name" value="Multidrug resistance protein D"/>
    <property type="match status" value="1"/>
</dbReference>
<keyword evidence="2" id="KW-0813">Transport</keyword>
<evidence type="ECO:0000256" key="3">
    <source>
        <dbReference type="ARBA" id="ARBA00022475"/>
    </source>
</evidence>
<feature type="transmembrane region" description="Helical" evidence="8">
    <location>
        <begin position="172"/>
        <end position="195"/>
    </location>
</feature>
<dbReference type="RefSeq" id="WP_290109581.1">
    <property type="nucleotide sequence ID" value="NZ_JAUEPL010000002.1"/>
</dbReference>
<feature type="transmembrane region" description="Helical" evidence="8">
    <location>
        <begin position="366"/>
        <end position="390"/>
    </location>
</feature>
<dbReference type="SUPFAM" id="SSF103473">
    <property type="entry name" value="MFS general substrate transporter"/>
    <property type="match status" value="1"/>
</dbReference>
<name>A0ABT7YZX7_9ACTN</name>
<evidence type="ECO:0000256" key="8">
    <source>
        <dbReference type="SAM" id="Phobius"/>
    </source>
</evidence>
<keyword evidence="7" id="KW-0046">Antibiotic resistance</keyword>
<evidence type="ECO:0000259" key="9">
    <source>
        <dbReference type="PROSITE" id="PS50850"/>
    </source>
</evidence>
<dbReference type="InterPro" id="IPR001958">
    <property type="entry name" value="Tet-R_TetA/multi-R_MdtG-like"/>
</dbReference>